<dbReference type="InterPro" id="IPR007053">
    <property type="entry name" value="LRAT_dom"/>
</dbReference>
<accession>A0A540LHA5</accession>
<protein>
    <recommendedName>
        <fullName evidence="2">LRAT domain-containing protein</fullName>
    </recommendedName>
</protein>
<name>A0A540LHA5_MALBA</name>
<keyword evidence="4" id="KW-1185">Reference proteome</keyword>
<dbReference type="STRING" id="106549.A0A540LHA5"/>
<dbReference type="Gene3D" id="3.90.1720.10">
    <property type="entry name" value="endopeptidase domain like (from Nostoc punctiforme)"/>
    <property type="match status" value="1"/>
</dbReference>
<gene>
    <name evidence="3" type="ORF">C1H46_028551</name>
</gene>
<evidence type="ECO:0000256" key="1">
    <source>
        <dbReference type="SAM" id="MobiDB-lite"/>
    </source>
</evidence>
<dbReference type="PANTHER" id="PTHR46137:SF3">
    <property type="entry name" value="OS05G0310600 PROTEIN"/>
    <property type="match status" value="1"/>
</dbReference>
<evidence type="ECO:0000313" key="4">
    <source>
        <dbReference type="Proteomes" id="UP000315295"/>
    </source>
</evidence>
<evidence type="ECO:0000259" key="2">
    <source>
        <dbReference type="PROSITE" id="PS51934"/>
    </source>
</evidence>
<organism evidence="3 4">
    <name type="scientific">Malus baccata</name>
    <name type="common">Siberian crab apple</name>
    <name type="synonym">Pyrus baccata</name>
    <dbReference type="NCBI Taxonomy" id="106549"/>
    <lineage>
        <taxon>Eukaryota</taxon>
        <taxon>Viridiplantae</taxon>
        <taxon>Streptophyta</taxon>
        <taxon>Embryophyta</taxon>
        <taxon>Tracheophyta</taxon>
        <taxon>Spermatophyta</taxon>
        <taxon>Magnoliopsida</taxon>
        <taxon>eudicotyledons</taxon>
        <taxon>Gunneridae</taxon>
        <taxon>Pentapetalae</taxon>
        <taxon>rosids</taxon>
        <taxon>fabids</taxon>
        <taxon>Rosales</taxon>
        <taxon>Rosaceae</taxon>
        <taxon>Amygdaloideae</taxon>
        <taxon>Maleae</taxon>
        <taxon>Malus</taxon>
    </lineage>
</organism>
<feature type="domain" description="LRAT" evidence="2">
    <location>
        <begin position="1"/>
        <end position="105"/>
    </location>
</feature>
<dbReference type="PROSITE" id="PS51934">
    <property type="entry name" value="LRAT"/>
    <property type="match status" value="1"/>
</dbReference>
<feature type="region of interest" description="Disordered" evidence="1">
    <location>
        <begin position="168"/>
        <end position="196"/>
    </location>
</feature>
<feature type="compositionally biased region" description="Acidic residues" evidence="1">
    <location>
        <begin position="168"/>
        <end position="181"/>
    </location>
</feature>
<dbReference type="PANTHER" id="PTHR46137">
    <property type="entry name" value="OS05G0310600 PROTEIN"/>
    <property type="match status" value="1"/>
</dbReference>
<comment type="caution">
    <text evidence="3">The sequence shown here is derived from an EMBL/GenBank/DDBJ whole genome shotgun (WGS) entry which is preliminary data.</text>
</comment>
<dbReference type="Pfam" id="PF04970">
    <property type="entry name" value="LRAT"/>
    <property type="match status" value="1"/>
</dbReference>
<feature type="compositionally biased region" description="Basic and acidic residues" evidence="1">
    <location>
        <begin position="182"/>
        <end position="196"/>
    </location>
</feature>
<proteinExistence type="predicted"/>
<sequence length="196" mass="22447">MFRNTKCKNCGHHPDIPGGVIKTCVDCFLDGHRLYYCEYGVSYVHFLLKIPGTCTTGRSNSADKVIARATDLLNKEQGFGDYKLFSNNCESFAIFCKTGKRLSEQAFFALNSAKILFKAFVKHNVERLLKDVSIHQPDKYMLLKQTIETHVNLPIKELIAHLRKLNEKDDDEQEDVNDEDLSDNHEYLEINGEGRE</sequence>
<dbReference type="Proteomes" id="UP000315295">
    <property type="component" value="Unassembled WGS sequence"/>
</dbReference>
<reference evidence="3 4" key="1">
    <citation type="journal article" date="2019" name="G3 (Bethesda)">
        <title>Sequencing of a Wild Apple (Malus baccata) Genome Unravels the Differences Between Cultivated and Wild Apple Species Regarding Disease Resistance and Cold Tolerance.</title>
        <authorList>
            <person name="Chen X."/>
        </authorList>
    </citation>
    <scope>NUCLEOTIDE SEQUENCE [LARGE SCALE GENOMIC DNA]</scope>
    <source>
        <strain evidence="4">cv. Shandingzi</strain>
        <tissue evidence="3">Leaves</tissue>
    </source>
</reference>
<dbReference type="AlphaFoldDB" id="A0A540LHA5"/>
<dbReference type="EMBL" id="VIEB01000584">
    <property type="protein sequence ID" value="TQD85851.1"/>
    <property type="molecule type" value="Genomic_DNA"/>
</dbReference>
<evidence type="ECO:0000313" key="3">
    <source>
        <dbReference type="EMBL" id="TQD85851.1"/>
    </source>
</evidence>